<feature type="transmembrane region" description="Helical" evidence="1">
    <location>
        <begin position="131"/>
        <end position="155"/>
    </location>
</feature>
<evidence type="ECO:0000313" key="3">
    <source>
        <dbReference type="Proteomes" id="UP000066480"/>
    </source>
</evidence>
<proteinExistence type="predicted"/>
<feature type="transmembrane region" description="Helical" evidence="1">
    <location>
        <begin position="268"/>
        <end position="286"/>
    </location>
</feature>
<dbReference type="InterPro" id="IPR018750">
    <property type="entry name" value="DUF2306_membrane"/>
</dbReference>
<feature type="transmembrane region" description="Helical" evidence="1">
    <location>
        <begin position="98"/>
        <end position="119"/>
    </location>
</feature>
<sequence length="386" mass="41619">MFWIAVWSLVIVSVAYAPIAMTAIWPYASPGAPSLGPDALASATSYDYVHTAIVDRTPVYDKNIPALLVHTIGGGLLMVLGPVQLLSAVRRRRRLHRIVGVVYAVTVFASMIGALIYLMTTPMDDVFSGPVFAIALTTILIGTVMSVTFALVSLAQGLVHMHFRWMALNYAFLMTAPGLRGERYLLKKFHPEASLAEVNMMAIMHQAGLVVVAALVASRMLDTRRTAPGVTGTWLPGPAFIGGGFFSLVAFVPMGVAFHSWGADGDRLFLYFAVPYLATAALMTWCILRTRAQGKSLAQEEWRIQLFLLCGVPGLALSLGFAFQSLLDLDPATALTSAVAVSWGVCAFGAFQLMGLRLWLGQRSVRQIRATEAAVAAPQQELVEAG</sequence>
<organism evidence="2 3">
    <name type="scientific">Luteipulveratus mongoliensis</name>
    <dbReference type="NCBI Taxonomy" id="571913"/>
    <lineage>
        <taxon>Bacteria</taxon>
        <taxon>Bacillati</taxon>
        <taxon>Actinomycetota</taxon>
        <taxon>Actinomycetes</taxon>
        <taxon>Micrococcales</taxon>
        <taxon>Dermacoccaceae</taxon>
        <taxon>Luteipulveratus</taxon>
    </lineage>
</organism>
<dbReference type="AlphaFoldDB" id="A0A0K1JJD1"/>
<name>A0A0K1JJD1_9MICO</name>
<feature type="transmembrane region" description="Helical" evidence="1">
    <location>
        <begin position="64"/>
        <end position="86"/>
    </location>
</feature>
<dbReference type="EMBL" id="CP011112">
    <property type="protein sequence ID" value="AKU16695.1"/>
    <property type="molecule type" value="Genomic_DNA"/>
</dbReference>
<feature type="transmembrane region" description="Helical" evidence="1">
    <location>
        <begin position="239"/>
        <end position="262"/>
    </location>
</feature>
<evidence type="ECO:0008006" key="4">
    <source>
        <dbReference type="Google" id="ProtNLM"/>
    </source>
</evidence>
<feature type="transmembrane region" description="Helical" evidence="1">
    <location>
        <begin position="167"/>
        <end position="186"/>
    </location>
</feature>
<evidence type="ECO:0000256" key="1">
    <source>
        <dbReference type="SAM" id="Phobius"/>
    </source>
</evidence>
<gene>
    <name evidence="2" type="ORF">VV02_13840</name>
</gene>
<evidence type="ECO:0000313" key="2">
    <source>
        <dbReference type="EMBL" id="AKU16695.1"/>
    </source>
</evidence>
<keyword evidence="3" id="KW-1185">Reference proteome</keyword>
<keyword evidence="1" id="KW-0472">Membrane</keyword>
<dbReference type="Proteomes" id="UP000066480">
    <property type="component" value="Chromosome"/>
</dbReference>
<dbReference type="Pfam" id="PF10067">
    <property type="entry name" value="DUF2306"/>
    <property type="match status" value="1"/>
</dbReference>
<keyword evidence="1" id="KW-0812">Transmembrane</keyword>
<dbReference type="STRING" id="571913.VV02_13840"/>
<feature type="transmembrane region" description="Helical" evidence="1">
    <location>
        <begin position="306"/>
        <end position="327"/>
    </location>
</feature>
<feature type="transmembrane region" description="Helical" evidence="1">
    <location>
        <begin position="339"/>
        <end position="360"/>
    </location>
</feature>
<protein>
    <recommendedName>
        <fullName evidence="4">DUF2306 domain-containing protein</fullName>
    </recommendedName>
</protein>
<feature type="transmembrane region" description="Helical" evidence="1">
    <location>
        <begin position="198"/>
        <end position="218"/>
    </location>
</feature>
<keyword evidence="1" id="KW-1133">Transmembrane helix</keyword>
<dbReference type="KEGG" id="lmoi:VV02_13840"/>
<accession>A0A0K1JJD1</accession>
<reference evidence="2 3" key="1">
    <citation type="submission" date="2015-03" db="EMBL/GenBank/DDBJ databases">
        <title>Luteipulveratus halotolerans sp. nov., a novel actinobacterium (Dermacoccaceae) from Sarawak, Malaysia.</title>
        <authorList>
            <person name="Juboi H."/>
            <person name="Basik A."/>
            <person name="Shamsul S.S."/>
            <person name="Arnold P."/>
            <person name="Schmitt E.K."/>
            <person name="Sanglier J.-J."/>
            <person name="Yeo T."/>
        </authorList>
    </citation>
    <scope>NUCLEOTIDE SEQUENCE [LARGE SCALE GENOMIC DNA]</scope>
    <source>
        <strain evidence="2 3">MN07-A0370</strain>
    </source>
</reference>